<comment type="caution">
    <text evidence="1">The sequence shown here is derived from an EMBL/GenBank/DDBJ whole genome shotgun (WGS) entry which is preliminary data.</text>
</comment>
<evidence type="ECO:0000313" key="2">
    <source>
        <dbReference type="Proteomes" id="UP000789375"/>
    </source>
</evidence>
<keyword evidence="2" id="KW-1185">Reference proteome</keyword>
<dbReference type="AlphaFoldDB" id="A0A9N9FUG1"/>
<protein>
    <submittedName>
        <fullName evidence="1">15463_t:CDS:1</fullName>
    </submittedName>
</protein>
<feature type="non-terminal residue" evidence="1">
    <location>
        <position position="41"/>
    </location>
</feature>
<reference evidence="1" key="1">
    <citation type="submission" date="2021-06" db="EMBL/GenBank/DDBJ databases">
        <authorList>
            <person name="Kallberg Y."/>
            <person name="Tangrot J."/>
            <person name="Rosling A."/>
        </authorList>
    </citation>
    <scope>NUCLEOTIDE SEQUENCE</scope>
    <source>
        <strain evidence="1">87-6 pot B 2015</strain>
    </source>
</reference>
<evidence type="ECO:0000313" key="1">
    <source>
        <dbReference type="EMBL" id="CAG8560943.1"/>
    </source>
</evidence>
<name>A0A9N9FUG1_FUNMO</name>
<sequence length="41" mass="4445">MGLAKEITSEQRGAIFACQKLCITQEKTAEIAECSQATVSR</sequence>
<dbReference type="EMBL" id="CAJVPP010001536">
    <property type="protein sequence ID" value="CAG8560943.1"/>
    <property type="molecule type" value="Genomic_DNA"/>
</dbReference>
<organism evidence="1 2">
    <name type="scientific">Funneliformis mosseae</name>
    <name type="common">Endomycorrhizal fungus</name>
    <name type="synonym">Glomus mosseae</name>
    <dbReference type="NCBI Taxonomy" id="27381"/>
    <lineage>
        <taxon>Eukaryota</taxon>
        <taxon>Fungi</taxon>
        <taxon>Fungi incertae sedis</taxon>
        <taxon>Mucoromycota</taxon>
        <taxon>Glomeromycotina</taxon>
        <taxon>Glomeromycetes</taxon>
        <taxon>Glomerales</taxon>
        <taxon>Glomeraceae</taxon>
        <taxon>Funneliformis</taxon>
    </lineage>
</organism>
<accession>A0A9N9FUG1</accession>
<gene>
    <name evidence="1" type="ORF">FMOSSE_LOCUS6957</name>
</gene>
<dbReference type="Proteomes" id="UP000789375">
    <property type="component" value="Unassembled WGS sequence"/>
</dbReference>
<proteinExistence type="predicted"/>